<keyword evidence="2" id="KW-1133">Transmembrane helix</keyword>
<keyword evidence="2" id="KW-0812">Transmembrane</keyword>
<evidence type="ECO:0000256" key="1">
    <source>
        <dbReference type="ARBA" id="ARBA00008791"/>
    </source>
</evidence>
<name>A0A494XED6_9BACL</name>
<comment type="caution">
    <text evidence="4">The sequence shown here is derived from an EMBL/GenBank/DDBJ whole genome shotgun (WGS) entry which is preliminary data.</text>
</comment>
<gene>
    <name evidence="4" type="ORF">D7Z26_22745</name>
</gene>
<dbReference type="PANTHER" id="PTHR46268:SF6">
    <property type="entry name" value="UNIVERSAL STRESS PROTEIN UP12"/>
    <property type="match status" value="1"/>
</dbReference>
<protein>
    <submittedName>
        <fullName evidence="4">Universal stress protein</fullName>
    </submittedName>
</protein>
<dbReference type="PANTHER" id="PTHR46268">
    <property type="entry name" value="STRESS RESPONSE PROTEIN NHAX"/>
    <property type="match status" value="1"/>
</dbReference>
<sequence length="176" mass="18908">MNFGHDKDATKLERFRLAFFVVMISIPMDGGATMIFNHILVPYDGSEPAAKALDKAMQLVRGGAAGKLTVAHAINLQPVIIADMTFVQPDLYQDQVKEQGNAVIDKIKQITGDLPDTAVVVLAGSPADSIVDYAAGNDCDLIVMGSRGLSSLKEFMVGSVSHNVILHARIPVMIMK</sequence>
<dbReference type="AlphaFoldDB" id="A0A494XED6"/>
<keyword evidence="5" id="KW-1185">Reference proteome</keyword>
<evidence type="ECO:0000313" key="4">
    <source>
        <dbReference type="EMBL" id="RKP48021.1"/>
    </source>
</evidence>
<proteinExistence type="inferred from homology"/>
<keyword evidence="2" id="KW-0472">Membrane</keyword>
<dbReference type="EMBL" id="RBZM01000010">
    <property type="protein sequence ID" value="RKP48021.1"/>
    <property type="molecule type" value="Genomic_DNA"/>
</dbReference>
<comment type="similarity">
    <text evidence="1">Belongs to the universal stress protein A family.</text>
</comment>
<accession>A0A494XED6</accession>
<dbReference type="PRINTS" id="PR01438">
    <property type="entry name" value="UNVRSLSTRESS"/>
</dbReference>
<organism evidence="4 5">
    <name type="scientific">Cohnella endophytica</name>
    <dbReference type="NCBI Taxonomy" id="2419778"/>
    <lineage>
        <taxon>Bacteria</taxon>
        <taxon>Bacillati</taxon>
        <taxon>Bacillota</taxon>
        <taxon>Bacilli</taxon>
        <taxon>Bacillales</taxon>
        <taxon>Paenibacillaceae</taxon>
        <taxon>Cohnella</taxon>
    </lineage>
</organism>
<dbReference type="InterPro" id="IPR014729">
    <property type="entry name" value="Rossmann-like_a/b/a_fold"/>
</dbReference>
<evidence type="ECO:0000259" key="3">
    <source>
        <dbReference type="Pfam" id="PF00582"/>
    </source>
</evidence>
<feature type="transmembrane region" description="Helical" evidence="2">
    <location>
        <begin position="17"/>
        <end position="36"/>
    </location>
</feature>
<reference evidence="4 5" key="1">
    <citation type="submission" date="2018-10" db="EMBL/GenBank/DDBJ databases">
        <title>Cohnella sp. M2MS4P-1, whole genome shotgun sequence.</title>
        <authorList>
            <person name="Tuo L."/>
        </authorList>
    </citation>
    <scope>NUCLEOTIDE SEQUENCE [LARGE SCALE GENOMIC DNA]</scope>
    <source>
        <strain evidence="4 5">M2MS4P-1</strain>
    </source>
</reference>
<dbReference type="Gene3D" id="3.40.50.620">
    <property type="entry name" value="HUPs"/>
    <property type="match status" value="1"/>
</dbReference>
<dbReference type="InterPro" id="IPR006015">
    <property type="entry name" value="Universal_stress_UspA"/>
</dbReference>
<feature type="domain" description="UspA" evidence="3">
    <location>
        <begin position="36"/>
        <end position="176"/>
    </location>
</feature>
<dbReference type="InterPro" id="IPR006016">
    <property type="entry name" value="UspA"/>
</dbReference>
<dbReference type="SUPFAM" id="SSF52402">
    <property type="entry name" value="Adenine nucleotide alpha hydrolases-like"/>
    <property type="match status" value="1"/>
</dbReference>
<dbReference type="Proteomes" id="UP000282076">
    <property type="component" value="Unassembled WGS sequence"/>
</dbReference>
<evidence type="ECO:0000313" key="5">
    <source>
        <dbReference type="Proteomes" id="UP000282076"/>
    </source>
</evidence>
<dbReference type="Pfam" id="PF00582">
    <property type="entry name" value="Usp"/>
    <property type="match status" value="1"/>
</dbReference>
<dbReference type="CDD" id="cd00293">
    <property type="entry name" value="USP-like"/>
    <property type="match status" value="1"/>
</dbReference>
<evidence type="ECO:0000256" key="2">
    <source>
        <dbReference type="SAM" id="Phobius"/>
    </source>
</evidence>